<name>A0A7V0Z4T5_UNCW3</name>
<dbReference type="EMBL" id="DSKY01000009">
    <property type="protein sequence ID" value="HDY58509.1"/>
    <property type="molecule type" value="Genomic_DNA"/>
</dbReference>
<sequence>MMKELIEGFRLLIKQSGRVNKLLGAYERLKEKSVENVYLLEKKLNEISKEVNSLPDFALKNSLITWLNNEKSELDKIKDEFRFSLGEKIKELFQRENWIIKGQYPILRIGLYTLSLNFEFGEATLYFGPEIEKIKSKIPLEPETIYQVIKKFDDSLKKIKFDPKEFYLDLQKAYKKRIILSNKPYGEKVYLVDVLDEYVILKQPSQFFVDPRKENFREIPRIHLCYLLSLFKKSEYAQKGIHFYIATFDATTDKMHAIWIPDNEEGEGTYYSYISFVE</sequence>
<evidence type="ECO:0000313" key="1">
    <source>
        <dbReference type="EMBL" id="HDY58509.1"/>
    </source>
</evidence>
<comment type="caution">
    <text evidence="1">The sequence shown here is derived from an EMBL/GenBank/DDBJ whole genome shotgun (WGS) entry which is preliminary data.</text>
</comment>
<proteinExistence type="predicted"/>
<gene>
    <name evidence="1" type="ORF">ENP86_03020</name>
</gene>
<organism evidence="1">
    <name type="scientific">candidate division WOR-3 bacterium</name>
    <dbReference type="NCBI Taxonomy" id="2052148"/>
    <lineage>
        <taxon>Bacteria</taxon>
        <taxon>Bacteria division WOR-3</taxon>
    </lineage>
</organism>
<protein>
    <submittedName>
        <fullName evidence="1">Uncharacterized protein</fullName>
    </submittedName>
</protein>
<dbReference type="AlphaFoldDB" id="A0A7V0Z4T5"/>
<accession>A0A7V0Z4T5</accession>
<reference evidence="1" key="1">
    <citation type="journal article" date="2020" name="mSystems">
        <title>Genome- and Community-Level Interaction Insights into Carbon Utilization and Element Cycling Functions of Hydrothermarchaeota in Hydrothermal Sediment.</title>
        <authorList>
            <person name="Zhou Z."/>
            <person name="Liu Y."/>
            <person name="Xu W."/>
            <person name="Pan J."/>
            <person name="Luo Z.H."/>
            <person name="Li M."/>
        </authorList>
    </citation>
    <scope>NUCLEOTIDE SEQUENCE [LARGE SCALE GENOMIC DNA]</scope>
    <source>
        <strain evidence="1">SpSt-258</strain>
    </source>
</reference>